<gene>
    <name evidence="2" type="ORF">RM697_07155</name>
</gene>
<reference evidence="2 3" key="1">
    <citation type="submission" date="2023-09" db="EMBL/GenBank/DDBJ databases">
        <authorList>
            <person name="Rey-Velasco X."/>
        </authorList>
    </citation>
    <scope>NUCLEOTIDE SEQUENCE [LARGE SCALE GENOMIC DNA]</scope>
    <source>
        <strain evidence="2 3">W332</strain>
    </source>
</reference>
<feature type="transmembrane region" description="Helical" evidence="1">
    <location>
        <begin position="6"/>
        <end position="31"/>
    </location>
</feature>
<keyword evidence="1" id="KW-1133">Transmembrane helix</keyword>
<name>A0ABU2YK48_9FLAO</name>
<dbReference type="RefSeq" id="WP_311427184.1">
    <property type="nucleotide sequence ID" value="NZ_JAVRIA010000003.1"/>
</dbReference>
<feature type="transmembrane region" description="Helical" evidence="1">
    <location>
        <begin position="43"/>
        <end position="61"/>
    </location>
</feature>
<organism evidence="2 3">
    <name type="scientific">Microcosmobacter mediterraneus</name>
    <dbReference type="NCBI Taxonomy" id="3075607"/>
    <lineage>
        <taxon>Bacteria</taxon>
        <taxon>Pseudomonadati</taxon>
        <taxon>Bacteroidota</taxon>
        <taxon>Flavobacteriia</taxon>
        <taxon>Flavobacteriales</taxon>
        <taxon>Flavobacteriaceae</taxon>
        <taxon>Microcosmobacter</taxon>
    </lineage>
</organism>
<dbReference type="EMBL" id="JAVRIA010000003">
    <property type="protein sequence ID" value="MDT0558417.1"/>
    <property type="molecule type" value="Genomic_DNA"/>
</dbReference>
<proteinExistence type="predicted"/>
<comment type="caution">
    <text evidence="2">The sequence shown here is derived from an EMBL/GenBank/DDBJ whole genome shotgun (WGS) entry which is preliminary data.</text>
</comment>
<keyword evidence="1" id="KW-0812">Transmembrane</keyword>
<dbReference type="Gene3D" id="3.30.1380.10">
    <property type="match status" value="1"/>
</dbReference>
<evidence type="ECO:0000313" key="2">
    <source>
        <dbReference type="EMBL" id="MDT0558417.1"/>
    </source>
</evidence>
<keyword evidence="3" id="KW-1185">Reference proteome</keyword>
<keyword evidence="1" id="KW-0472">Membrane</keyword>
<dbReference type="Proteomes" id="UP001259492">
    <property type="component" value="Unassembled WGS sequence"/>
</dbReference>
<sequence length="259" mass="30120">MKLIKYLGHATIITLLTVLTQVGGLVWLLALILSYKLKRKKRYLFPLLYLVFNLVLIPPMAKTFGREQLPIFHKTLEPINWFYPLTFRNYVTPELKALLIEASKSSQLNAYKIIYLDANFPFIDGFPLLPHRSHNDGKKIDIAFLYNIENGTITNNKPSNSGYGIFVNSDQRISRTCKELGYWHYDITKYLTFGSTKNLKFNQKGTAQLIKELLSHSETDKIFIEPYLKNNLVLNKYSKIRFHGCQAVRHDDHIHLQIK</sequence>
<dbReference type="SUPFAM" id="SSF55166">
    <property type="entry name" value="Hedgehog/DD-peptidase"/>
    <property type="match status" value="1"/>
</dbReference>
<evidence type="ECO:0000256" key="1">
    <source>
        <dbReference type="SAM" id="Phobius"/>
    </source>
</evidence>
<protein>
    <submittedName>
        <fullName evidence="2">Uncharacterized protein</fullName>
    </submittedName>
</protein>
<dbReference type="InterPro" id="IPR009045">
    <property type="entry name" value="Zn_M74/Hedgehog-like"/>
</dbReference>
<evidence type="ECO:0000313" key="3">
    <source>
        <dbReference type="Proteomes" id="UP001259492"/>
    </source>
</evidence>
<accession>A0ABU2YK48</accession>